<dbReference type="EMBL" id="CP000155">
    <property type="protein sequence ID" value="ABC29707.1"/>
    <property type="molecule type" value="Genomic_DNA"/>
</dbReference>
<evidence type="ECO:0008006" key="4">
    <source>
        <dbReference type="Google" id="ProtNLM"/>
    </source>
</evidence>
<keyword evidence="1" id="KW-0812">Transmembrane</keyword>
<dbReference type="KEGG" id="hch:HCH_02935"/>
<keyword evidence="1" id="KW-1133">Transmembrane helix</keyword>
<feature type="transmembrane region" description="Helical" evidence="1">
    <location>
        <begin position="63"/>
        <end position="83"/>
    </location>
</feature>
<dbReference type="InterPro" id="IPR013901">
    <property type="entry name" value="Anthrone_oxy"/>
</dbReference>
<gene>
    <name evidence="2" type="ordered locus">HCH_02935</name>
</gene>
<keyword evidence="3" id="KW-1185">Reference proteome</keyword>
<sequence>MQNKHPFTLLENGTLGLATLVFGVMAGFFWTYTFNVNLAMMQVDGETYARVQSLFNQNVRHPMFFAFFFGGGLFSIIAILANLRQRKTLSFWLIVLAAVIYIGGVIIFTRQVNLPLNYYTESWVPTNLPDDWVATRNSWNDANAIRVATSFLPFLFCISALVMRTFKQGGAAKLS</sequence>
<proteinExistence type="predicted"/>
<accession>Q2SI17</accession>
<dbReference type="Pfam" id="PF08592">
    <property type="entry name" value="Anthrone_oxy"/>
    <property type="match status" value="1"/>
</dbReference>
<feature type="transmembrane region" description="Helical" evidence="1">
    <location>
        <begin position="144"/>
        <end position="163"/>
    </location>
</feature>
<keyword evidence="1" id="KW-0472">Membrane</keyword>
<dbReference type="eggNOG" id="COG5500">
    <property type="taxonomic scope" value="Bacteria"/>
</dbReference>
<evidence type="ECO:0000313" key="3">
    <source>
        <dbReference type="Proteomes" id="UP000000238"/>
    </source>
</evidence>
<feature type="transmembrane region" description="Helical" evidence="1">
    <location>
        <begin position="90"/>
        <end position="109"/>
    </location>
</feature>
<dbReference type="RefSeq" id="WP_011396776.1">
    <property type="nucleotide sequence ID" value="NC_007645.1"/>
</dbReference>
<feature type="transmembrane region" description="Helical" evidence="1">
    <location>
        <begin position="12"/>
        <end position="32"/>
    </location>
</feature>
<protein>
    <recommendedName>
        <fullName evidence="4">DUF1772 domain-containing protein</fullName>
    </recommendedName>
</protein>
<dbReference type="Proteomes" id="UP000000238">
    <property type="component" value="Chromosome"/>
</dbReference>
<organism evidence="2 3">
    <name type="scientific">Hahella chejuensis (strain KCTC 2396)</name>
    <dbReference type="NCBI Taxonomy" id="349521"/>
    <lineage>
        <taxon>Bacteria</taxon>
        <taxon>Pseudomonadati</taxon>
        <taxon>Pseudomonadota</taxon>
        <taxon>Gammaproteobacteria</taxon>
        <taxon>Oceanospirillales</taxon>
        <taxon>Hahellaceae</taxon>
        <taxon>Hahella</taxon>
    </lineage>
</organism>
<evidence type="ECO:0000313" key="2">
    <source>
        <dbReference type="EMBL" id="ABC29707.1"/>
    </source>
</evidence>
<dbReference type="AlphaFoldDB" id="Q2SI17"/>
<dbReference type="OrthoDB" id="5624827at2"/>
<dbReference type="HOGENOM" id="CLU_111152_1_0_6"/>
<reference evidence="2 3" key="1">
    <citation type="journal article" date="2005" name="Nucleic Acids Res.">
        <title>Genomic blueprint of Hahella chejuensis, a marine microbe producing an algicidal agent.</title>
        <authorList>
            <person name="Jeong H."/>
            <person name="Yim J.H."/>
            <person name="Lee C."/>
            <person name="Choi S.-H."/>
            <person name="Park Y.K."/>
            <person name="Yoon S.H."/>
            <person name="Hur C.-G."/>
            <person name="Kang H.-Y."/>
            <person name="Kim D."/>
            <person name="Lee H.H."/>
            <person name="Park K.H."/>
            <person name="Park S.-H."/>
            <person name="Park H.-S."/>
            <person name="Lee H.K."/>
            <person name="Oh T.K."/>
            <person name="Kim J.F."/>
        </authorList>
    </citation>
    <scope>NUCLEOTIDE SEQUENCE [LARGE SCALE GENOMIC DNA]</scope>
    <source>
        <strain evidence="2 3">KCTC 2396</strain>
    </source>
</reference>
<name>Q2SI17_HAHCH</name>
<dbReference type="STRING" id="349521.HCH_02935"/>
<evidence type="ECO:0000256" key="1">
    <source>
        <dbReference type="SAM" id="Phobius"/>
    </source>
</evidence>